<dbReference type="EMBL" id="FRAW01000002">
    <property type="protein sequence ID" value="SHK19355.1"/>
    <property type="molecule type" value="Genomic_DNA"/>
</dbReference>
<feature type="transmembrane region" description="Helical" evidence="1">
    <location>
        <begin position="28"/>
        <end position="50"/>
    </location>
</feature>
<organism evidence="2 3">
    <name type="scientific">Fibrobacter intestinalis</name>
    <dbReference type="NCBI Taxonomy" id="28122"/>
    <lineage>
        <taxon>Bacteria</taxon>
        <taxon>Pseudomonadati</taxon>
        <taxon>Fibrobacterota</taxon>
        <taxon>Fibrobacteria</taxon>
        <taxon>Fibrobacterales</taxon>
        <taxon>Fibrobacteraceae</taxon>
        <taxon>Fibrobacter</taxon>
    </lineage>
</organism>
<proteinExistence type="predicted"/>
<accession>A0A1M6QGQ5</accession>
<sequence length="55" mass="6469">MELLEKAKRRILDFREKIQDLPWWRKGLLLVVALALPAGILLATILFVLWKGRKK</sequence>
<evidence type="ECO:0000313" key="3">
    <source>
        <dbReference type="Proteomes" id="UP000184275"/>
    </source>
</evidence>
<gene>
    <name evidence="2" type="ORF">SAMN05720469_10292</name>
</gene>
<keyword evidence="1" id="KW-0472">Membrane</keyword>
<evidence type="ECO:0000313" key="2">
    <source>
        <dbReference type="EMBL" id="SHK19355.1"/>
    </source>
</evidence>
<dbReference type="Proteomes" id="UP000184275">
    <property type="component" value="Unassembled WGS sequence"/>
</dbReference>
<evidence type="ECO:0000256" key="1">
    <source>
        <dbReference type="SAM" id="Phobius"/>
    </source>
</evidence>
<name>A0A1M6QGQ5_9BACT</name>
<reference evidence="3" key="1">
    <citation type="submission" date="2016-11" db="EMBL/GenBank/DDBJ databases">
        <authorList>
            <person name="Varghese N."/>
            <person name="Submissions S."/>
        </authorList>
    </citation>
    <scope>NUCLEOTIDE SEQUENCE [LARGE SCALE GENOMIC DNA]</scope>
    <source>
        <strain evidence="3">UWOS</strain>
    </source>
</reference>
<dbReference type="AlphaFoldDB" id="A0A1M6QGQ5"/>
<protein>
    <submittedName>
        <fullName evidence="2">Uncharacterized protein</fullName>
    </submittedName>
</protein>
<keyword evidence="3" id="KW-1185">Reference proteome</keyword>
<dbReference type="RefSeq" id="WP_158223200.1">
    <property type="nucleotide sequence ID" value="NZ_FRAW01000002.1"/>
</dbReference>
<keyword evidence="1" id="KW-0812">Transmembrane</keyword>
<keyword evidence="1" id="KW-1133">Transmembrane helix</keyword>